<evidence type="ECO:0000256" key="1">
    <source>
        <dbReference type="ARBA" id="ARBA00012513"/>
    </source>
</evidence>
<evidence type="ECO:0000256" key="2">
    <source>
        <dbReference type="ARBA" id="ARBA00022527"/>
    </source>
</evidence>
<evidence type="ECO:0000256" key="8">
    <source>
        <dbReference type="ARBA" id="ARBA00048679"/>
    </source>
</evidence>
<sequence>MKQYHEIKSNERIKKEAKILQFVGKLHKNIVQFYHHMEIKKKVLIFMEICSQESLEKVIMRKTGEYWTEDFLLKKFATITNVLALLHWKTIDVAHRDLKPQNIFVCENDEWKIGDFGGAKRRYVTCNNLNTIEGTENYMSPLMLEKWKEGPKSSEIDPKKEDVYSLGKTFYEVLTKNINSTFEEGEAENREKIKAEMLGKKYSEELIKIILEMVTHDPKIRPTMNEVHEKINQLIARRLTMAPAYLENQIEIQMEEKKGFARESEDIFSLEAISEIKIVPISSQCQSQMRVEEEKVSAREGNNVFSIESWHESSIEERKRIEALMDIDSTMQGWLKEYFVSRSIEFPLTSETESSEAIDQSSFSTDNLATDNRIAESLFSTRPANQITEPSSPELSNNIKCPNCWQIQHFEMFKAFVSTSLDDIKVNPTDIYCIICGNKFPEDFINDFLAHKQ</sequence>
<evidence type="ECO:0000256" key="6">
    <source>
        <dbReference type="ARBA" id="ARBA00022840"/>
    </source>
</evidence>
<dbReference type="PANTHER" id="PTHR43671">
    <property type="entry name" value="SERINE/THREONINE-PROTEIN KINASE NEK"/>
    <property type="match status" value="1"/>
</dbReference>
<keyword evidence="6" id="KW-0067">ATP-binding</keyword>
<dbReference type="AlphaFoldDB" id="A0AAU9K9T0"/>
<dbReference type="SMART" id="SM00220">
    <property type="entry name" value="S_TKc"/>
    <property type="match status" value="1"/>
</dbReference>
<name>A0AAU9K9T0_9CILI</name>
<comment type="caution">
    <text evidence="10">The sequence shown here is derived from an EMBL/GenBank/DDBJ whole genome shotgun (WGS) entry which is preliminary data.</text>
</comment>
<dbReference type="SUPFAM" id="SSF56112">
    <property type="entry name" value="Protein kinase-like (PK-like)"/>
    <property type="match status" value="1"/>
</dbReference>
<dbReference type="InterPro" id="IPR000719">
    <property type="entry name" value="Prot_kinase_dom"/>
</dbReference>
<keyword evidence="5" id="KW-0418">Kinase</keyword>
<keyword evidence="11" id="KW-1185">Reference proteome</keyword>
<proteinExistence type="predicted"/>
<dbReference type="InterPro" id="IPR011009">
    <property type="entry name" value="Kinase-like_dom_sf"/>
</dbReference>
<reference evidence="10" key="1">
    <citation type="submission" date="2021-09" db="EMBL/GenBank/DDBJ databases">
        <authorList>
            <consortium name="AG Swart"/>
            <person name="Singh M."/>
            <person name="Singh A."/>
            <person name="Seah K."/>
            <person name="Emmerich C."/>
        </authorList>
    </citation>
    <scope>NUCLEOTIDE SEQUENCE</scope>
    <source>
        <strain evidence="10">ATCC30299</strain>
    </source>
</reference>
<accession>A0AAU9K9T0</accession>
<evidence type="ECO:0000256" key="4">
    <source>
        <dbReference type="ARBA" id="ARBA00022741"/>
    </source>
</evidence>
<dbReference type="Gene3D" id="1.10.510.10">
    <property type="entry name" value="Transferase(Phosphotransferase) domain 1"/>
    <property type="match status" value="1"/>
</dbReference>
<evidence type="ECO:0000313" key="10">
    <source>
        <dbReference type="EMBL" id="CAG9334721.1"/>
    </source>
</evidence>
<dbReference type="PANTHER" id="PTHR43671:SF98">
    <property type="entry name" value="SERINE_THREONINE-PROTEIN KINASE NEK11"/>
    <property type="match status" value="1"/>
</dbReference>
<feature type="domain" description="Protein kinase" evidence="9">
    <location>
        <begin position="1"/>
        <end position="231"/>
    </location>
</feature>
<evidence type="ECO:0000256" key="3">
    <source>
        <dbReference type="ARBA" id="ARBA00022679"/>
    </source>
</evidence>
<keyword evidence="2" id="KW-0723">Serine/threonine-protein kinase</keyword>
<organism evidence="10 11">
    <name type="scientific">Blepharisma stoltei</name>
    <dbReference type="NCBI Taxonomy" id="1481888"/>
    <lineage>
        <taxon>Eukaryota</taxon>
        <taxon>Sar</taxon>
        <taxon>Alveolata</taxon>
        <taxon>Ciliophora</taxon>
        <taxon>Postciliodesmatophora</taxon>
        <taxon>Heterotrichea</taxon>
        <taxon>Heterotrichida</taxon>
        <taxon>Blepharismidae</taxon>
        <taxon>Blepharisma</taxon>
    </lineage>
</organism>
<dbReference type="GO" id="GO:0004674">
    <property type="term" value="F:protein serine/threonine kinase activity"/>
    <property type="evidence" value="ECO:0007669"/>
    <property type="project" value="UniProtKB-KW"/>
</dbReference>
<gene>
    <name evidence="10" type="ORF">BSTOLATCC_MIC62263</name>
</gene>
<evidence type="ECO:0000313" key="11">
    <source>
        <dbReference type="Proteomes" id="UP001162131"/>
    </source>
</evidence>
<comment type="catalytic activity">
    <reaction evidence="8">
        <text>L-seryl-[protein] + ATP = O-phospho-L-seryl-[protein] + ADP + H(+)</text>
        <dbReference type="Rhea" id="RHEA:17989"/>
        <dbReference type="Rhea" id="RHEA-COMP:9863"/>
        <dbReference type="Rhea" id="RHEA-COMP:11604"/>
        <dbReference type="ChEBI" id="CHEBI:15378"/>
        <dbReference type="ChEBI" id="CHEBI:29999"/>
        <dbReference type="ChEBI" id="CHEBI:30616"/>
        <dbReference type="ChEBI" id="CHEBI:83421"/>
        <dbReference type="ChEBI" id="CHEBI:456216"/>
        <dbReference type="EC" id="2.7.11.1"/>
    </reaction>
</comment>
<dbReference type="Proteomes" id="UP001162131">
    <property type="component" value="Unassembled WGS sequence"/>
</dbReference>
<dbReference type="EC" id="2.7.11.1" evidence="1"/>
<dbReference type="EMBL" id="CAJZBQ010000059">
    <property type="protein sequence ID" value="CAG9334721.1"/>
    <property type="molecule type" value="Genomic_DNA"/>
</dbReference>
<comment type="catalytic activity">
    <reaction evidence="7">
        <text>L-threonyl-[protein] + ATP = O-phospho-L-threonyl-[protein] + ADP + H(+)</text>
        <dbReference type="Rhea" id="RHEA:46608"/>
        <dbReference type="Rhea" id="RHEA-COMP:11060"/>
        <dbReference type="Rhea" id="RHEA-COMP:11605"/>
        <dbReference type="ChEBI" id="CHEBI:15378"/>
        <dbReference type="ChEBI" id="CHEBI:30013"/>
        <dbReference type="ChEBI" id="CHEBI:30616"/>
        <dbReference type="ChEBI" id="CHEBI:61977"/>
        <dbReference type="ChEBI" id="CHEBI:456216"/>
        <dbReference type="EC" id="2.7.11.1"/>
    </reaction>
</comment>
<dbReference type="InterPro" id="IPR050660">
    <property type="entry name" value="NEK_Ser/Thr_kinase"/>
</dbReference>
<dbReference type="GO" id="GO:0005524">
    <property type="term" value="F:ATP binding"/>
    <property type="evidence" value="ECO:0007669"/>
    <property type="project" value="UniProtKB-KW"/>
</dbReference>
<dbReference type="PROSITE" id="PS00108">
    <property type="entry name" value="PROTEIN_KINASE_ST"/>
    <property type="match status" value="1"/>
</dbReference>
<protein>
    <recommendedName>
        <fullName evidence="1">non-specific serine/threonine protein kinase</fullName>
        <ecNumber evidence="1">2.7.11.1</ecNumber>
    </recommendedName>
</protein>
<dbReference type="InterPro" id="IPR008271">
    <property type="entry name" value="Ser/Thr_kinase_AS"/>
</dbReference>
<keyword evidence="4" id="KW-0547">Nucleotide-binding</keyword>
<evidence type="ECO:0000256" key="7">
    <source>
        <dbReference type="ARBA" id="ARBA00047899"/>
    </source>
</evidence>
<evidence type="ECO:0000259" key="9">
    <source>
        <dbReference type="PROSITE" id="PS50011"/>
    </source>
</evidence>
<evidence type="ECO:0000256" key="5">
    <source>
        <dbReference type="ARBA" id="ARBA00022777"/>
    </source>
</evidence>
<keyword evidence="3" id="KW-0808">Transferase</keyword>
<dbReference type="Pfam" id="PF00069">
    <property type="entry name" value="Pkinase"/>
    <property type="match status" value="1"/>
</dbReference>
<dbReference type="PROSITE" id="PS50011">
    <property type="entry name" value="PROTEIN_KINASE_DOM"/>
    <property type="match status" value="1"/>
</dbReference>